<accession>A0A0E9PBE3</accession>
<dbReference type="EMBL" id="GBXM01107237">
    <property type="protein sequence ID" value="JAH01340.1"/>
    <property type="molecule type" value="Transcribed_RNA"/>
</dbReference>
<evidence type="ECO:0000313" key="1">
    <source>
        <dbReference type="EMBL" id="JAH01340.1"/>
    </source>
</evidence>
<dbReference type="AlphaFoldDB" id="A0A0E9PBE3"/>
<proteinExistence type="predicted"/>
<reference evidence="1" key="1">
    <citation type="submission" date="2014-11" db="EMBL/GenBank/DDBJ databases">
        <authorList>
            <person name="Amaro Gonzalez C."/>
        </authorList>
    </citation>
    <scope>NUCLEOTIDE SEQUENCE</scope>
</reference>
<reference evidence="1" key="2">
    <citation type="journal article" date="2015" name="Fish Shellfish Immunol.">
        <title>Early steps in the European eel (Anguilla anguilla)-Vibrio vulnificus interaction in the gills: Role of the RtxA13 toxin.</title>
        <authorList>
            <person name="Callol A."/>
            <person name="Pajuelo D."/>
            <person name="Ebbesson L."/>
            <person name="Teles M."/>
            <person name="MacKenzie S."/>
            <person name="Amaro C."/>
        </authorList>
    </citation>
    <scope>NUCLEOTIDE SEQUENCE</scope>
</reference>
<name>A0A0E9PBE3_ANGAN</name>
<organism evidence="1">
    <name type="scientific">Anguilla anguilla</name>
    <name type="common">European freshwater eel</name>
    <name type="synonym">Muraena anguilla</name>
    <dbReference type="NCBI Taxonomy" id="7936"/>
    <lineage>
        <taxon>Eukaryota</taxon>
        <taxon>Metazoa</taxon>
        <taxon>Chordata</taxon>
        <taxon>Craniata</taxon>
        <taxon>Vertebrata</taxon>
        <taxon>Euteleostomi</taxon>
        <taxon>Actinopterygii</taxon>
        <taxon>Neopterygii</taxon>
        <taxon>Teleostei</taxon>
        <taxon>Anguilliformes</taxon>
        <taxon>Anguillidae</taxon>
        <taxon>Anguilla</taxon>
    </lineage>
</organism>
<protein>
    <submittedName>
        <fullName evidence="1">Uncharacterized protein</fullName>
    </submittedName>
</protein>
<sequence length="39" mass="4456">MAHAEADTAVFYIVTRTTNTFPHSRKKWVSRGFTGEGRE</sequence>